<sequence>MYEDNSRGLEGPERPVVSPETDQRIIADGGTSWADLTGFQRDVLTAIRQLERADETRSGQAIKYELEDQQGEVLHGRLYSNLDELIDAELVVKSAIDGRTNRYTLTESARSMLEESAKRLADACGMQVAATDGGRSE</sequence>
<dbReference type="Gene3D" id="1.10.10.10">
    <property type="entry name" value="Winged helix-like DNA-binding domain superfamily/Winged helix DNA-binding domain"/>
    <property type="match status" value="1"/>
</dbReference>
<dbReference type="Proteomes" id="UP001320972">
    <property type="component" value="Unassembled WGS sequence"/>
</dbReference>
<reference evidence="2 3" key="1">
    <citation type="submission" date="2022-09" db="EMBL/GenBank/DDBJ databases">
        <title>Enrichment on poylsaccharides allowed isolation of novel metabolic and taxonomic groups of Haloarchaea.</title>
        <authorList>
            <person name="Sorokin D.Y."/>
            <person name="Elcheninov A.G."/>
            <person name="Khizhniak T.V."/>
            <person name="Kolganova T.V."/>
            <person name="Kublanov I.V."/>
        </authorList>
    </citation>
    <scope>NUCLEOTIDE SEQUENCE [LARGE SCALE GENOMIC DNA]</scope>
    <source>
        <strain evidence="2 3">AArc-m2/3/4</strain>
    </source>
</reference>
<accession>A0ABT2QM04</accession>
<gene>
    <name evidence="2" type="ORF">OB955_25075</name>
</gene>
<dbReference type="InterPro" id="IPR036390">
    <property type="entry name" value="WH_DNA-bd_sf"/>
</dbReference>
<feature type="region of interest" description="Disordered" evidence="1">
    <location>
        <begin position="1"/>
        <end position="20"/>
    </location>
</feature>
<organism evidence="2 3">
    <name type="scientific">Natronoglomus mannanivorans</name>
    <dbReference type="NCBI Taxonomy" id="2979990"/>
    <lineage>
        <taxon>Archaea</taxon>
        <taxon>Methanobacteriati</taxon>
        <taxon>Methanobacteriota</taxon>
        <taxon>Stenosarchaea group</taxon>
        <taxon>Halobacteria</taxon>
        <taxon>Halobacteriales</taxon>
        <taxon>Natrialbaceae</taxon>
        <taxon>Natronoglomus</taxon>
    </lineage>
</organism>
<protein>
    <submittedName>
        <fullName evidence="2">Helix-turn-helix transcriptional regulator</fullName>
    </submittedName>
</protein>
<dbReference type="InterPro" id="IPR036388">
    <property type="entry name" value="WH-like_DNA-bd_sf"/>
</dbReference>
<proteinExistence type="predicted"/>
<dbReference type="SUPFAM" id="SSF46785">
    <property type="entry name" value="Winged helix' DNA-binding domain"/>
    <property type="match status" value="1"/>
</dbReference>
<evidence type="ECO:0000313" key="3">
    <source>
        <dbReference type="Proteomes" id="UP001320972"/>
    </source>
</evidence>
<evidence type="ECO:0000256" key="1">
    <source>
        <dbReference type="SAM" id="MobiDB-lite"/>
    </source>
</evidence>
<comment type="caution">
    <text evidence="2">The sequence shown here is derived from an EMBL/GenBank/DDBJ whole genome shotgun (WGS) entry which is preliminary data.</text>
</comment>
<dbReference type="RefSeq" id="WP_338009500.1">
    <property type="nucleotide sequence ID" value="NZ_JAOPKB010000030.1"/>
</dbReference>
<name>A0ABT2QM04_9EURY</name>
<dbReference type="EMBL" id="JAOPKB010000030">
    <property type="protein sequence ID" value="MCU4975954.1"/>
    <property type="molecule type" value="Genomic_DNA"/>
</dbReference>
<keyword evidence="3" id="KW-1185">Reference proteome</keyword>
<feature type="compositionally biased region" description="Basic and acidic residues" evidence="1">
    <location>
        <begin position="1"/>
        <end position="13"/>
    </location>
</feature>
<evidence type="ECO:0000313" key="2">
    <source>
        <dbReference type="EMBL" id="MCU4975954.1"/>
    </source>
</evidence>